<feature type="compositionally biased region" description="Low complexity" evidence="1">
    <location>
        <begin position="232"/>
        <end position="245"/>
    </location>
</feature>
<feature type="compositionally biased region" description="Polar residues" evidence="1">
    <location>
        <begin position="248"/>
        <end position="262"/>
    </location>
</feature>
<evidence type="ECO:0000313" key="3">
    <source>
        <dbReference type="EMBL" id="RVU41043.1"/>
    </source>
</evidence>
<keyword evidence="2" id="KW-0732">Signal</keyword>
<protein>
    <recommendedName>
        <fullName evidence="5">Tetratricopeptide repeat protein</fullName>
    </recommendedName>
</protein>
<feature type="region of interest" description="Disordered" evidence="1">
    <location>
        <begin position="220"/>
        <end position="269"/>
    </location>
</feature>
<gene>
    <name evidence="3" type="ORF">EA187_19270</name>
</gene>
<dbReference type="RefSeq" id="WP_127781345.1">
    <property type="nucleotide sequence ID" value="NZ_SADD01000019.1"/>
</dbReference>
<evidence type="ECO:0000256" key="1">
    <source>
        <dbReference type="SAM" id="MobiDB-lite"/>
    </source>
</evidence>
<name>A0ABY0CP54_9DELT</name>
<feature type="signal peptide" evidence="2">
    <location>
        <begin position="1"/>
        <end position="29"/>
    </location>
</feature>
<keyword evidence="4" id="KW-1185">Reference proteome</keyword>
<dbReference type="Gene3D" id="1.25.40.10">
    <property type="entry name" value="Tetratricopeptide repeat domain"/>
    <property type="match status" value="2"/>
</dbReference>
<comment type="caution">
    <text evidence="3">The sequence shown here is derived from an EMBL/GenBank/DDBJ whole genome shotgun (WGS) entry which is preliminary data.</text>
</comment>
<sequence length="433" mass="46622">MTRHRLAGRALRLTLLGAIALVTAGCSEADLPEADSLVYLSPWSGRDLQAEPARASAPTRLSEAERANYREIADSFVQNAPTLLTRPDVVQRLESIEQVFLLTGRYMELVALYQDAVEAGGPASPAAPALAWSYVQLGQEPQARELIDQLKATRGDEAVVHVLDASLQLARMERDSSAAGQALASFKRARQLDPAFGPFRGLNAAGIAEQINRLEARQARTTGATQNAVSSANTENTAQNNAEAQPPVAQNQPTAEQNSGEESQPPVAQNPVAQNELPTAQPPAAQNQPPLALNQLPTAQNSAVLQPSAPGPQQQAAIMVADGQITMARGEDHFEEAQRYFRRALEFEPNNIAAGLGLLQIASRSGAPDAMVRSQIELLQKQPALNARQAYELAMIALRRLNDRPLATSLLQKVQELDPRYAERVGVDALLTP</sequence>
<dbReference type="PROSITE" id="PS51257">
    <property type="entry name" value="PROKAR_LIPOPROTEIN"/>
    <property type="match status" value="1"/>
</dbReference>
<evidence type="ECO:0000256" key="2">
    <source>
        <dbReference type="SAM" id="SignalP"/>
    </source>
</evidence>
<feature type="compositionally biased region" description="Polar residues" evidence="1">
    <location>
        <begin position="220"/>
        <end position="231"/>
    </location>
</feature>
<organism evidence="3 4">
    <name type="scientific">Lujinxingia sediminis</name>
    <dbReference type="NCBI Taxonomy" id="2480984"/>
    <lineage>
        <taxon>Bacteria</taxon>
        <taxon>Deltaproteobacteria</taxon>
        <taxon>Bradymonadales</taxon>
        <taxon>Lujinxingiaceae</taxon>
        <taxon>Lujinxingia</taxon>
    </lineage>
</organism>
<accession>A0ABY0CP54</accession>
<dbReference type="Proteomes" id="UP000282926">
    <property type="component" value="Unassembled WGS sequence"/>
</dbReference>
<dbReference type="InterPro" id="IPR011990">
    <property type="entry name" value="TPR-like_helical_dom_sf"/>
</dbReference>
<evidence type="ECO:0000313" key="4">
    <source>
        <dbReference type="Proteomes" id="UP000282926"/>
    </source>
</evidence>
<dbReference type="EMBL" id="SADD01000019">
    <property type="protein sequence ID" value="RVU41043.1"/>
    <property type="molecule type" value="Genomic_DNA"/>
</dbReference>
<reference evidence="3 4" key="1">
    <citation type="submission" date="2019-01" db="EMBL/GenBank/DDBJ databases">
        <title>Lujinxingia litoralis gen. nov., sp. nov. and Lujinxingia sediminis gen. nov., sp. nov., new members in the order Bradymonadales, isolated from coastal sediment.</title>
        <authorList>
            <person name="Li C.-M."/>
        </authorList>
    </citation>
    <scope>NUCLEOTIDE SEQUENCE [LARGE SCALE GENOMIC DNA]</scope>
    <source>
        <strain evidence="3 4">SEH01</strain>
    </source>
</reference>
<proteinExistence type="predicted"/>
<feature type="chain" id="PRO_5047192616" description="Tetratricopeptide repeat protein" evidence="2">
    <location>
        <begin position="30"/>
        <end position="433"/>
    </location>
</feature>
<dbReference type="SUPFAM" id="SSF48452">
    <property type="entry name" value="TPR-like"/>
    <property type="match status" value="1"/>
</dbReference>
<evidence type="ECO:0008006" key="5">
    <source>
        <dbReference type="Google" id="ProtNLM"/>
    </source>
</evidence>